<dbReference type="GO" id="GO:0016757">
    <property type="term" value="F:glycosyltransferase activity"/>
    <property type="evidence" value="ECO:0007669"/>
    <property type="project" value="UniProtKB-KW"/>
</dbReference>
<keyword evidence="6 9" id="KW-0963">Cytoplasm</keyword>
<evidence type="ECO:0000256" key="7">
    <source>
        <dbReference type="ARBA" id="ARBA00023102"/>
    </source>
</evidence>
<dbReference type="RefSeq" id="WP_008058988.1">
    <property type="nucleotide sequence ID" value="NZ_AFHG01000030.1"/>
</dbReference>
<evidence type="ECO:0000256" key="5">
    <source>
        <dbReference type="ARBA" id="ARBA00020397"/>
    </source>
</evidence>
<feature type="binding site" evidence="10">
    <location>
        <position position="127"/>
    </location>
    <ligand>
        <name>L-histidine</name>
        <dbReference type="ChEBI" id="CHEBI:57595"/>
    </ligand>
</feature>
<keyword evidence="12" id="KW-0808">Transferase</keyword>
<comment type="miscellaneous">
    <text evidence="9">This function is generally fulfilled by the C-terminal part of HisG, which is missing in some bacteria such as this one.</text>
</comment>
<dbReference type="HAMAP" id="MF_00125">
    <property type="entry name" value="HisZ"/>
    <property type="match status" value="1"/>
</dbReference>
<evidence type="ECO:0000256" key="6">
    <source>
        <dbReference type="ARBA" id="ARBA00022490"/>
    </source>
</evidence>
<evidence type="ECO:0000256" key="9">
    <source>
        <dbReference type="HAMAP-Rule" id="MF_00125"/>
    </source>
</evidence>
<feature type="binding site" evidence="10">
    <location>
        <position position="267"/>
    </location>
    <ligand>
        <name>L-histidine</name>
        <dbReference type="ChEBI" id="CHEBI:57595"/>
    </ligand>
</feature>
<comment type="similarity">
    <text evidence="3 9">Belongs to the class-II aminoacyl-tRNA synthetase family. HisZ subfamily.</text>
</comment>
<comment type="caution">
    <text evidence="12">The sequence shown here is derived from an EMBL/GenBank/DDBJ whole genome shotgun (WGS) entry which is preliminary data.</text>
</comment>
<dbReference type="AlphaFoldDB" id="F5R8W4"/>
<proteinExistence type="inferred from homology"/>
<dbReference type="InterPro" id="IPR041715">
    <property type="entry name" value="HisRS-like_core"/>
</dbReference>
<dbReference type="SUPFAM" id="SSF55681">
    <property type="entry name" value="Class II aaRS and biotin synthetases"/>
    <property type="match status" value="1"/>
</dbReference>
<dbReference type="CDD" id="cd00773">
    <property type="entry name" value="HisRS-like_core"/>
    <property type="match status" value="1"/>
</dbReference>
<dbReference type="InterPro" id="IPR004516">
    <property type="entry name" value="HisRS/HisZ"/>
</dbReference>
<name>F5R8W4_METUF</name>
<keyword evidence="12" id="KW-0328">Glycosyltransferase</keyword>
<organism evidence="12 13">
    <name type="scientific">Methyloversatilis universalis (strain ATCC BAA-1314 / DSM 25237 / JCM 13912 / CCUG 52030 / FAM5)</name>
    <dbReference type="NCBI Taxonomy" id="1000565"/>
    <lineage>
        <taxon>Bacteria</taxon>
        <taxon>Pseudomonadati</taxon>
        <taxon>Pseudomonadota</taxon>
        <taxon>Betaproteobacteria</taxon>
        <taxon>Nitrosomonadales</taxon>
        <taxon>Sterolibacteriaceae</taxon>
        <taxon>Methyloversatilis</taxon>
    </lineage>
</organism>
<keyword evidence="9" id="KW-0028">Amino-acid biosynthesis</keyword>
<dbReference type="NCBIfam" id="TIGR00443">
    <property type="entry name" value="hisZ_biosyn_reg"/>
    <property type="match status" value="1"/>
</dbReference>
<dbReference type="STRING" id="1000565.METUNv1_00765"/>
<dbReference type="NCBIfam" id="NF008935">
    <property type="entry name" value="PRK12292.1-1"/>
    <property type="match status" value="1"/>
</dbReference>
<dbReference type="GO" id="GO:0005737">
    <property type="term" value="C:cytoplasm"/>
    <property type="evidence" value="ECO:0007669"/>
    <property type="project" value="UniProtKB-SubCell"/>
</dbReference>
<dbReference type="PIRSF" id="PIRSF001549">
    <property type="entry name" value="His-tRNA_synth"/>
    <property type="match status" value="1"/>
</dbReference>
<dbReference type="GO" id="GO:0004821">
    <property type="term" value="F:histidine-tRNA ligase activity"/>
    <property type="evidence" value="ECO:0007669"/>
    <property type="project" value="TreeGrafter"/>
</dbReference>
<protein>
    <recommendedName>
        <fullName evidence="5 9">ATP phosphoribosyltransferase regulatory subunit</fullName>
    </recommendedName>
</protein>
<dbReference type="eggNOG" id="COG3705">
    <property type="taxonomic scope" value="Bacteria"/>
</dbReference>
<feature type="domain" description="Class II Histidinyl-tRNA synthetase (HisRS)-like catalytic core" evidence="11">
    <location>
        <begin position="10"/>
        <end position="317"/>
    </location>
</feature>
<dbReference type="UniPathway" id="UPA00031">
    <property type="reaction ID" value="UER00006"/>
</dbReference>
<sequence>MRRWLLPESIEDLLPAEARQVEHLRRGLLDEFALHGYELVAPPLVEYIESLLTGSGRDMDLRTFKLVDQLSGRTMGLRADITPQVARIDSHLLNRNGVVRLCYCGPVVHALPAGFNATREPIQLGAELYGHAGIEADLEMVQLLLRALEVAGVQPARIDFGHVGVFRALAARLQSPALRVEDGQQELFVALQSKDLPSLRQLLADEPAEVRDAFLALPGLYGTSDVLARARSLLPDLPEVRAALDALERIAAAVDPAVAGFDLADLRGYHYHSGVSFAAYCAGQAQAIALGGRYDEVGLAFGRARPATGFSLDLRQLAQLAPAVAPRAGILAPSSGDAALRARVSALRAEGEIVITALPGHDEDMQELACSRQLVFVEGEWQVKPLERKV</sequence>
<evidence type="ECO:0000256" key="3">
    <source>
        <dbReference type="ARBA" id="ARBA00005539"/>
    </source>
</evidence>
<dbReference type="GO" id="GO:0006427">
    <property type="term" value="P:histidyl-tRNA aminoacylation"/>
    <property type="evidence" value="ECO:0007669"/>
    <property type="project" value="TreeGrafter"/>
</dbReference>
<dbReference type="PANTHER" id="PTHR43707:SF1">
    <property type="entry name" value="HISTIDINE--TRNA LIGASE, MITOCHONDRIAL-RELATED"/>
    <property type="match status" value="1"/>
</dbReference>
<feature type="binding site" evidence="10">
    <location>
        <begin position="80"/>
        <end position="82"/>
    </location>
    <ligand>
        <name>L-histidine</name>
        <dbReference type="ChEBI" id="CHEBI:57595"/>
    </ligand>
</feature>
<dbReference type="OrthoDB" id="9769617at2"/>
<evidence type="ECO:0000313" key="12">
    <source>
        <dbReference type="EMBL" id="EGK72931.1"/>
    </source>
</evidence>
<keyword evidence="7 9" id="KW-0368">Histidine biosynthesis</keyword>
<dbReference type="EMBL" id="AFHG01000030">
    <property type="protein sequence ID" value="EGK72931.1"/>
    <property type="molecule type" value="Genomic_DNA"/>
</dbReference>
<gene>
    <name evidence="9" type="primary">hisZ</name>
    <name evidence="12" type="ORF">METUNv1_00765</name>
</gene>
<evidence type="ECO:0000256" key="4">
    <source>
        <dbReference type="ARBA" id="ARBA00011496"/>
    </source>
</evidence>
<dbReference type="GO" id="GO:0000105">
    <property type="term" value="P:L-histidine biosynthetic process"/>
    <property type="evidence" value="ECO:0007669"/>
    <property type="project" value="UniProtKB-UniRule"/>
</dbReference>
<dbReference type="NCBIfam" id="NF009086">
    <property type="entry name" value="PRK12421.1"/>
    <property type="match status" value="1"/>
</dbReference>
<comment type="subunit">
    <text evidence="4 9">Heteromultimer composed of HisG and HisZ subunits.</text>
</comment>
<comment type="pathway">
    <text evidence="2 9">Amino-acid biosynthesis; L-histidine biosynthesis; L-histidine from 5-phospho-alpha-D-ribose 1-diphosphate: step 1/9.</text>
</comment>
<feature type="binding site" evidence="10">
    <location>
        <position position="123"/>
    </location>
    <ligand>
        <name>L-histidine</name>
        <dbReference type="ChEBI" id="CHEBI:57595"/>
    </ligand>
</feature>
<evidence type="ECO:0000256" key="2">
    <source>
        <dbReference type="ARBA" id="ARBA00004667"/>
    </source>
</evidence>
<dbReference type="Proteomes" id="UP000005019">
    <property type="component" value="Unassembled WGS sequence"/>
</dbReference>
<dbReference type="Pfam" id="PF13393">
    <property type="entry name" value="tRNA-synt_His"/>
    <property type="match status" value="1"/>
</dbReference>
<evidence type="ECO:0000256" key="8">
    <source>
        <dbReference type="ARBA" id="ARBA00025246"/>
    </source>
</evidence>
<accession>F5R8W4</accession>
<dbReference type="PANTHER" id="PTHR43707">
    <property type="entry name" value="HISTIDYL-TRNA SYNTHETASE"/>
    <property type="match status" value="1"/>
</dbReference>
<dbReference type="InterPro" id="IPR004517">
    <property type="entry name" value="HisZ"/>
</dbReference>
<evidence type="ECO:0000259" key="11">
    <source>
        <dbReference type="Pfam" id="PF13393"/>
    </source>
</evidence>
<evidence type="ECO:0000256" key="1">
    <source>
        <dbReference type="ARBA" id="ARBA00004496"/>
    </source>
</evidence>
<reference evidence="12 13" key="1">
    <citation type="journal article" date="2011" name="J. Bacteriol.">
        <title>Genome sequence of Methyloversatilis universalis FAM5T, a methylotrophic representative of the order Rhodocyclales.</title>
        <authorList>
            <person name="Kittichotirat W."/>
            <person name="Good N.M."/>
            <person name="Hall R."/>
            <person name="Bringel F."/>
            <person name="Lajus A."/>
            <person name="Medigue C."/>
            <person name="Smalley N.E."/>
            <person name="Beck D."/>
            <person name="Bumgarner R."/>
            <person name="Vuilleumier S."/>
            <person name="Kalyuzhnaya M.G."/>
        </authorList>
    </citation>
    <scope>NUCLEOTIDE SEQUENCE [LARGE SCALE GENOMIC DNA]</scope>
    <source>
        <strain evidence="13">ATCC BAA-1314 / JCM 13912 / FAM5</strain>
    </source>
</reference>
<evidence type="ECO:0000313" key="13">
    <source>
        <dbReference type="Proteomes" id="UP000005019"/>
    </source>
</evidence>
<dbReference type="Gene3D" id="3.30.930.10">
    <property type="entry name" value="Bira Bifunctional Protein, Domain 2"/>
    <property type="match status" value="1"/>
</dbReference>
<comment type="subcellular location">
    <subcellularLocation>
        <location evidence="1 9">Cytoplasm</location>
    </subcellularLocation>
</comment>
<evidence type="ECO:0000256" key="10">
    <source>
        <dbReference type="PIRSR" id="PIRSR001549-1"/>
    </source>
</evidence>
<comment type="function">
    <text evidence="8 9">Required for the first step of histidine biosynthesis. May allow the feedback regulation of ATP phosphoribosyltransferase activity by histidine.</text>
</comment>
<dbReference type="InterPro" id="IPR045864">
    <property type="entry name" value="aa-tRNA-synth_II/BPL/LPL"/>
</dbReference>
<keyword evidence="13" id="KW-1185">Reference proteome</keyword>